<dbReference type="NCBIfam" id="TIGR03085">
    <property type="entry name" value="TIGR03085 family metal-binding protein"/>
    <property type="match status" value="1"/>
</dbReference>
<name>A0A9D1RW12_9CORY</name>
<gene>
    <name evidence="1" type="ORF">H9867_02320</name>
</gene>
<accession>A0A9D1RW12</accession>
<reference evidence="1" key="2">
    <citation type="submission" date="2021-04" db="EMBL/GenBank/DDBJ databases">
        <authorList>
            <person name="Gilroy R."/>
        </authorList>
    </citation>
    <scope>NUCLEOTIDE SEQUENCE</scope>
    <source>
        <strain evidence="1">4376</strain>
    </source>
</reference>
<dbReference type="InterPro" id="IPR017519">
    <property type="entry name" value="CHP03085"/>
</dbReference>
<dbReference type="InterPro" id="IPR017517">
    <property type="entry name" value="Maleyloyr_isom"/>
</dbReference>
<reference evidence="1" key="1">
    <citation type="journal article" date="2021" name="PeerJ">
        <title>Extensive microbial diversity within the chicken gut microbiome revealed by metagenomics and culture.</title>
        <authorList>
            <person name="Gilroy R."/>
            <person name="Ravi A."/>
            <person name="Getino M."/>
            <person name="Pursley I."/>
            <person name="Horton D.L."/>
            <person name="Alikhan N.F."/>
            <person name="Baker D."/>
            <person name="Gharbi K."/>
            <person name="Hall N."/>
            <person name="Watson M."/>
            <person name="Adriaenssens E.M."/>
            <person name="Foster-Nyarko E."/>
            <person name="Jarju S."/>
            <person name="Secka A."/>
            <person name="Antonio M."/>
            <person name="Oren A."/>
            <person name="Chaudhuri R.R."/>
            <person name="La Ragione R."/>
            <person name="Hildebrand F."/>
            <person name="Pallen M.J."/>
        </authorList>
    </citation>
    <scope>NUCLEOTIDE SEQUENCE</scope>
    <source>
        <strain evidence="1">4376</strain>
    </source>
</reference>
<evidence type="ECO:0000313" key="1">
    <source>
        <dbReference type="EMBL" id="HIW95313.1"/>
    </source>
</evidence>
<dbReference type="SUPFAM" id="SSF109854">
    <property type="entry name" value="DinB/YfiT-like putative metalloenzymes"/>
    <property type="match status" value="1"/>
</dbReference>
<dbReference type="AlphaFoldDB" id="A0A9D1RW12"/>
<protein>
    <submittedName>
        <fullName evidence="1">TIGR03085 family protein</fullName>
    </submittedName>
</protein>
<dbReference type="EMBL" id="DXFZ01000030">
    <property type="protein sequence ID" value="HIW95313.1"/>
    <property type="molecule type" value="Genomic_DNA"/>
</dbReference>
<evidence type="ECO:0000313" key="2">
    <source>
        <dbReference type="Proteomes" id="UP000824189"/>
    </source>
</evidence>
<dbReference type="NCBIfam" id="TIGR03083">
    <property type="entry name" value="maleylpyruvate isomerase family mycothiol-dependent enzyme"/>
    <property type="match status" value="1"/>
</dbReference>
<organism evidence="1 2">
    <name type="scientific">Candidatus Corynebacterium gallistercoris</name>
    <dbReference type="NCBI Taxonomy" id="2838530"/>
    <lineage>
        <taxon>Bacteria</taxon>
        <taxon>Bacillati</taxon>
        <taxon>Actinomycetota</taxon>
        <taxon>Actinomycetes</taxon>
        <taxon>Mycobacteriales</taxon>
        <taxon>Corynebacteriaceae</taxon>
        <taxon>Corynebacterium</taxon>
    </lineage>
</organism>
<feature type="non-terminal residue" evidence="1">
    <location>
        <position position="150"/>
    </location>
</feature>
<proteinExistence type="predicted"/>
<dbReference type="Proteomes" id="UP000824189">
    <property type="component" value="Unassembled WGS sequence"/>
</dbReference>
<sequence length="150" mass="16579">MSSSPASRQRTVAQSERQALADFLLSAGPHEPTLCEGWSTLDLAVHLVLREHRPDAAAGMFISAASGHLAKVTESYRQRPYEQLVQAFRSGPPVWNPMRLADRFVNTAENFVHHEDARRGRGGAAPRDLDAETLAALWGVVSQSARFFLR</sequence>
<comment type="caution">
    <text evidence="1">The sequence shown here is derived from an EMBL/GenBank/DDBJ whole genome shotgun (WGS) entry which is preliminary data.</text>
</comment>
<dbReference type="InterPro" id="IPR034660">
    <property type="entry name" value="DinB/YfiT-like"/>
</dbReference>